<feature type="transmembrane region" description="Helical" evidence="3">
    <location>
        <begin position="384"/>
        <end position="405"/>
    </location>
</feature>
<accession>A0A9W8DYL2</accession>
<dbReference type="SUPFAM" id="SSF117281">
    <property type="entry name" value="Kelch motif"/>
    <property type="match status" value="1"/>
</dbReference>
<keyword evidence="3" id="KW-1133">Transmembrane helix</keyword>
<dbReference type="InterPro" id="IPR015915">
    <property type="entry name" value="Kelch-typ_b-propeller"/>
</dbReference>
<dbReference type="PANTHER" id="PTHR46093">
    <property type="entry name" value="ACYL-COA-BINDING DOMAIN-CONTAINING PROTEIN 5"/>
    <property type="match status" value="1"/>
</dbReference>
<keyword evidence="2" id="KW-0677">Repeat</keyword>
<protein>
    <recommendedName>
        <fullName evidence="7">Kelch repeat protein</fullName>
    </recommendedName>
</protein>
<keyword evidence="4" id="KW-0732">Signal</keyword>
<comment type="caution">
    <text evidence="5">The sequence shown here is derived from an EMBL/GenBank/DDBJ whole genome shotgun (WGS) entry which is preliminary data.</text>
</comment>
<dbReference type="OrthoDB" id="432528at2759"/>
<dbReference type="Gene3D" id="2.120.10.80">
    <property type="entry name" value="Kelch-type beta propeller"/>
    <property type="match status" value="1"/>
</dbReference>
<evidence type="ECO:0000313" key="6">
    <source>
        <dbReference type="Proteomes" id="UP001150569"/>
    </source>
</evidence>
<dbReference type="PANTHER" id="PTHR46093:SF18">
    <property type="entry name" value="FIBRONECTIN TYPE-III DOMAIN-CONTAINING PROTEIN"/>
    <property type="match status" value="1"/>
</dbReference>
<gene>
    <name evidence="5" type="ORF">IWQ60_005292</name>
</gene>
<dbReference type="Proteomes" id="UP001150569">
    <property type="component" value="Unassembled WGS sequence"/>
</dbReference>
<reference evidence="5" key="1">
    <citation type="submission" date="2022-07" db="EMBL/GenBank/DDBJ databases">
        <title>Phylogenomic reconstructions and comparative analyses of Kickxellomycotina fungi.</title>
        <authorList>
            <person name="Reynolds N.K."/>
            <person name="Stajich J.E."/>
            <person name="Barry K."/>
            <person name="Grigoriev I.V."/>
            <person name="Crous P."/>
            <person name="Smith M.E."/>
        </authorList>
    </citation>
    <scope>NUCLEOTIDE SEQUENCE</scope>
    <source>
        <strain evidence="5">RSA 861</strain>
    </source>
</reference>
<dbReference type="EMBL" id="JANBPT010000281">
    <property type="protein sequence ID" value="KAJ1924312.1"/>
    <property type="molecule type" value="Genomic_DNA"/>
</dbReference>
<evidence type="ECO:0000256" key="4">
    <source>
        <dbReference type="SAM" id="SignalP"/>
    </source>
</evidence>
<keyword evidence="6" id="KW-1185">Reference proteome</keyword>
<sequence>MARLRLLAAALFLVATTFSHLRADDATSSSIVTLPAVTEHSFLVKKDTLFILGGRTSVDGTLSSNYLQEDYRLPLVNLFNTSSPPWTKAASASKLPLVSGAVALNVSDVDINIFTVYGGYPAPSQAETPPLYSRKLVNNYWSTRDADDGLGRWYGASGAVSAAINYAVYFGGVEPISLASVRSDANVTAKQSRTTMYYQAATIKQYTVPVQDYTPSSRFRHTGVMVNGTHYAVTGGISFGNDATTDEVHLLDTYSLTWSVVPTAGATWKTLYASTVIGRYGHAATLIGRNMLFGMGQTGTTVDDQLGYGLAPRANNVTNGPPVADHPNPLSNELFVYDVETQTMLDVYNLKFSVMVPSDAKDFSRVTYLGDPVPNKNLASTVRIILLSTLIPAGIALITFVIWWFKVRRTKSVIDPMTNLPVKKRITKFYR</sequence>
<evidence type="ECO:0000313" key="5">
    <source>
        <dbReference type="EMBL" id="KAJ1924312.1"/>
    </source>
</evidence>
<dbReference type="Pfam" id="PF24681">
    <property type="entry name" value="Kelch_KLHDC2_KLHL20_DRC7"/>
    <property type="match status" value="1"/>
</dbReference>
<evidence type="ECO:0000256" key="3">
    <source>
        <dbReference type="SAM" id="Phobius"/>
    </source>
</evidence>
<feature type="signal peptide" evidence="4">
    <location>
        <begin position="1"/>
        <end position="23"/>
    </location>
</feature>
<evidence type="ECO:0000256" key="2">
    <source>
        <dbReference type="ARBA" id="ARBA00022737"/>
    </source>
</evidence>
<proteinExistence type="predicted"/>
<evidence type="ECO:0008006" key="7">
    <source>
        <dbReference type="Google" id="ProtNLM"/>
    </source>
</evidence>
<organism evidence="5 6">
    <name type="scientific">Tieghemiomyces parasiticus</name>
    <dbReference type="NCBI Taxonomy" id="78921"/>
    <lineage>
        <taxon>Eukaryota</taxon>
        <taxon>Fungi</taxon>
        <taxon>Fungi incertae sedis</taxon>
        <taxon>Zoopagomycota</taxon>
        <taxon>Kickxellomycotina</taxon>
        <taxon>Dimargaritomycetes</taxon>
        <taxon>Dimargaritales</taxon>
        <taxon>Dimargaritaceae</taxon>
        <taxon>Tieghemiomyces</taxon>
    </lineage>
</organism>
<keyword evidence="3" id="KW-0472">Membrane</keyword>
<keyword evidence="3" id="KW-0812">Transmembrane</keyword>
<feature type="chain" id="PRO_5040761861" description="Kelch repeat protein" evidence="4">
    <location>
        <begin position="24"/>
        <end position="431"/>
    </location>
</feature>
<dbReference type="AlphaFoldDB" id="A0A9W8DYL2"/>
<evidence type="ECO:0000256" key="1">
    <source>
        <dbReference type="ARBA" id="ARBA00022441"/>
    </source>
</evidence>
<keyword evidence="1" id="KW-0880">Kelch repeat</keyword>
<name>A0A9W8DYL2_9FUNG</name>